<proteinExistence type="predicted"/>
<sequence>MRRFFICIKAANPYELHQILHPPSRRSSAWQPRNILLWAAILLHARARKRQAEQTREYHAVNPQQLQCCRDVSALQTLLEQMHIRYSIRHSYGILYACVSYLDYLRSAWYFPVYRPRYAQEHLNKQRFHPFHQSRKT</sequence>
<dbReference type="EMBL" id="KV744998">
    <property type="protein sequence ID" value="OCK79584.1"/>
    <property type="molecule type" value="Genomic_DNA"/>
</dbReference>
<reference evidence="1 2" key="1">
    <citation type="journal article" date="2016" name="Nat. Commun.">
        <title>Ectomycorrhizal ecology is imprinted in the genome of the dominant symbiotic fungus Cenococcum geophilum.</title>
        <authorList>
            <consortium name="DOE Joint Genome Institute"/>
            <person name="Peter M."/>
            <person name="Kohler A."/>
            <person name="Ohm R.A."/>
            <person name="Kuo A."/>
            <person name="Krutzmann J."/>
            <person name="Morin E."/>
            <person name="Arend M."/>
            <person name="Barry K.W."/>
            <person name="Binder M."/>
            <person name="Choi C."/>
            <person name="Clum A."/>
            <person name="Copeland A."/>
            <person name="Grisel N."/>
            <person name="Haridas S."/>
            <person name="Kipfer T."/>
            <person name="LaButti K."/>
            <person name="Lindquist E."/>
            <person name="Lipzen A."/>
            <person name="Maire R."/>
            <person name="Meier B."/>
            <person name="Mihaltcheva S."/>
            <person name="Molinier V."/>
            <person name="Murat C."/>
            <person name="Poggeler S."/>
            <person name="Quandt C.A."/>
            <person name="Sperisen C."/>
            <person name="Tritt A."/>
            <person name="Tisserant E."/>
            <person name="Crous P.W."/>
            <person name="Henrissat B."/>
            <person name="Nehls U."/>
            <person name="Egli S."/>
            <person name="Spatafora J.W."/>
            <person name="Grigoriev I.V."/>
            <person name="Martin F.M."/>
        </authorList>
    </citation>
    <scope>NUCLEOTIDE SEQUENCE [LARGE SCALE GENOMIC DNA]</scope>
    <source>
        <strain evidence="1 2">CBS 459.81</strain>
    </source>
</reference>
<evidence type="ECO:0000313" key="1">
    <source>
        <dbReference type="EMBL" id="OCK79584.1"/>
    </source>
</evidence>
<evidence type="ECO:0000313" key="2">
    <source>
        <dbReference type="Proteomes" id="UP000250266"/>
    </source>
</evidence>
<name>A0A8E2E9A6_9PEZI</name>
<gene>
    <name evidence="1" type="ORF">K432DRAFT_63802</name>
</gene>
<keyword evidence="2" id="KW-1185">Reference proteome</keyword>
<organism evidence="1 2">
    <name type="scientific">Lepidopterella palustris CBS 459.81</name>
    <dbReference type="NCBI Taxonomy" id="1314670"/>
    <lineage>
        <taxon>Eukaryota</taxon>
        <taxon>Fungi</taxon>
        <taxon>Dikarya</taxon>
        <taxon>Ascomycota</taxon>
        <taxon>Pezizomycotina</taxon>
        <taxon>Dothideomycetes</taxon>
        <taxon>Pleosporomycetidae</taxon>
        <taxon>Mytilinidiales</taxon>
        <taxon>Argynnaceae</taxon>
        <taxon>Lepidopterella</taxon>
    </lineage>
</organism>
<protein>
    <submittedName>
        <fullName evidence="1">Uncharacterized protein</fullName>
    </submittedName>
</protein>
<dbReference type="Proteomes" id="UP000250266">
    <property type="component" value="Unassembled WGS sequence"/>
</dbReference>
<accession>A0A8E2E9A6</accession>
<dbReference type="AlphaFoldDB" id="A0A8E2E9A6"/>